<dbReference type="RefSeq" id="WP_186598576.1">
    <property type="nucleotide sequence ID" value="NZ_JABWRS010000005.1"/>
</dbReference>
<reference evidence="3 4" key="1">
    <citation type="journal article" date="2020" name="Microorganisms">
        <title>Reliable Identification of Environmental Pseudomonas Isolates Using the rpoD Gene.</title>
        <authorList>
            <consortium name="The Broad Institute Genome Sequencing Platform"/>
            <person name="Girard L."/>
            <person name="Lood C."/>
            <person name="Rokni-Zadeh H."/>
            <person name="van Noort V."/>
            <person name="Lavigne R."/>
            <person name="De Mot R."/>
        </authorList>
    </citation>
    <scope>NUCLEOTIDE SEQUENCE [LARGE SCALE GENOMIC DNA]</scope>
    <source>
        <strain evidence="3 4">RW7P2</strain>
    </source>
</reference>
<organism evidence="3 4">
    <name type="scientific">Pseudomonas taiwanensis</name>
    <dbReference type="NCBI Taxonomy" id="470150"/>
    <lineage>
        <taxon>Bacteria</taxon>
        <taxon>Pseudomonadati</taxon>
        <taxon>Pseudomonadota</taxon>
        <taxon>Gammaproteobacteria</taxon>
        <taxon>Pseudomonadales</taxon>
        <taxon>Pseudomonadaceae</taxon>
        <taxon>Pseudomonas</taxon>
    </lineage>
</organism>
<dbReference type="EMBL" id="JABWRS010000005">
    <property type="protein sequence ID" value="MBC3475814.1"/>
    <property type="molecule type" value="Genomic_DNA"/>
</dbReference>
<proteinExistence type="predicted"/>
<evidence type="ECO:0000256" key="2">
    <source>
        <dbReference type="SAM" id="Phobius"/>
    </source>
</evidence>
<accession>A0ABR6V615</accession>
<evidence type="ECO:0000313" key="3">
    <source>
        <dbReference type="EMBL" id="MBC3475814.1"/>
    </source>
</evidence>
<gene>
    <name evidence="3" type="ORF">HU747_09405</name>
</gene>
<keyword evidence="2" id="KW-1133">Transmembrane helix</keyword>
<feature type="region of interest" description="Disordered" evidence="1">
    <location>
        <begin position="1"/>
        <end position="27"/>
    </location>
</feature>
<evidence type="ECO:0000256" key="1">
    <source>
        <dbReference type="SAM" id="MobiDB-lite"/>
    </source>
</evidence>
<comment type="caution">
    <text evidence="3">The sequence shown here is derived from an EMBL/GenBank/DDBJ whole genome shotgun (WGS) entry which is preliminary data.</text>
</comment>
<dbReference type="Proteomes" id="UP000628086">
    <property type="component" value="Unassembled WGS sequence"/>
</dbReference>
<feature type="transmembrane region" description="Helical" evidence="2">
    <location>
        <begin position="81"/>
        <end position="100"/>
    </location>
</feature>
<protein>
    <submittedName>
        <fullName evidence="3">Uncharacterized protein</fullName>
    </submittedName>
</protein>
<keyword evidence="4" id="KW-1185">Reference proteome</keyword>
<feature type="transmembrane region" description="Helical" evidence="2">
    <location>
        <begin position="41"/>
        <end position="61"/>
    </location>
</feature>
<evidence type="ECO:0000313" key="4">
    <source>
        <dbReference type="Proteomes" id="UP000628086"/>
    </source>
</evidence>
<keyword evidence="2" id="KW-0472">Membrane</keyword>
<keyword evidence="2" id="KW-0812">Transmembrane</keyword>
<sequence length="106" mass="11511">MSESMTVPRKTAASAHSEPTAKVASPETEQSIAQKIMINGYVGLLVLMLGLGFLLVTLQSVGLFMQSGALIKYWADALNPWLFTVSGTFGIWTLLTAYVCGWKPQE</sequence>
<name>A0ABR6V615_9PSED</name>